<accession>A0A165EBZ3</accession>
<dbReference type="RefSeq" id="XP_040764433.1">
    <property type="nucleotide sequence ID" value="XM_040910723.1"/>
</dbReference>
<feature type="domain" description="SMP-30/Gluconolactonase/LRE-like region" evidence="2">
    <location>
        <begin position="208"/>
        <end position="390"/>
    </location>
</feature>
<evidence type="ECO:0000259" key="2">
    <source>
        <dbReference type="Pfam" id="PF08450"/>
    </source>
</evidence>
<dbReference type="EMBL" id="KV427623">
    <property type="protein sequence ID" value="KZT06693.1"/>
    <property type="molecule type" value="Genomic_DNA"/>
</dbReference>
<organism evidence="3 4">
    <name type="scientific">Laetiporus sulphureus 93-53</name>
    <dbReference type="NCBI Taxonomy" id="1314785"/>
    <lineage>
        <taxon>Eukaryota</taxon>
        <taxon>Fungi</taxon>
        <taxon>Dikarya</taxon>
        <taxon>Basidiomycota</taxon>
        <taxon>Agaricomycotina</taxon>
        <taxon>Agaricomycetes</taxon>
        <taxon>Polyporales</taxon>
        <taxon>Laetiporus</taxon>
    </lineage>
</organism>
<evidence type="ECO:0000256" key="1">
    <source>
        <dbReference type="SAM" id="SignalP"/>
    </source>
</evidence>
<dbReference type="InterPro" id="IPR052988">
    <property type="entry name" value="Oryzine_lactonohydrolase"/>
</dbReference>
<dbReference type="InterPro" id="IPR011042">
    <property type="entry name" value="6-blade_b-propeller_TolB-like"/>
</dbReference>
<dbReference type="AlphaFoldDB" id="A0A165EBZ3"/>
<reference evidence="3 4" key="1">
    <citation type="journal article" date="2016" name="Mol. Biol. Evol.">
        <title>Comparative Genomics of Early-Diverging Mushroom-Forming Fungi Provides Insights into the Origins of Lignocellulose Decay Capabilities.</title>
        <authorList>
            <person name="Nagy L.G."/>
            <person name="Riley R."/>
            <person name="Tritt A."/>
            <person name="Adam C."/>
            <person name="Daum C."/>
            <person name="Floudas D."/>
            <person name="Sun H."/>
            <person name="Yadav J.S."/>
            <person name="Pangilinan J."/>
            <person name="Larsson K.H."/>
            <person name="Matsuura K."/>
            <person name="Barry K."/>
            <person name="Labutti K."/>
            <person name="Kuo R."/>
            <person name="Ohm R.A."/>
            <person name="Bhattacharya S.S."/>
            <person name="Shirouzu T."/>
            <person name="Yoshinaga Y."/>
            <person name="Martin F.M."/>
            <person name="Grigoriev I.V."/>
            <person name="Hibbett D.S."/>
        </authorList>
    </citation>
    <scope>NUCLEOTIDE SEQUENCE [LARGE SCALE GENOMIC DNA]</scope>
    <source>
        <strain evidence="3 4">93-53</strain>
    </source>
</reference>
<evidence type="ECO:0000313" key="4">
    <source>
        <dbReference type="Proteomes" id="UP000076871"/>
    </source>
</evidence>
<name>A0A165EBZ3_9APHY</name>
<gene>
    <name evidence="3" type="ORF">LAESUDRAFT_736818</name>
</gene>
<dbReference type="SUPFAM" id="SSF63829">
    <property type="entry name" value="Calcium-dependent phosphotriesterase"/>
    <property type="match status" value="1"/>
</dbReference>
<dbReference type="PANTHER" id="PTHR47064">
    <property type="entry name" value="PUTATIVE (AFU_ORTHOLOGUE AFUA_1G08990)-RELATED"/>
    <property type="match status" value="1"/>
</dbReference>
<feature type="signal peptide" evidence="1">
    <location>
        <begin position="1"/>
        <end position="17"/>
    </location>
</feature>
<dbReference type="PANTHER" id="PTHR47064:SF2">
    <property type="entry name" value="SMP-30_GLUCONOLACTONASE_LRE-LIKE REGION DOMAIN-CONTAINING PROTEIN-RELATED"/>
    <property type="match status" value="1"/>
</dbReference>
<dbReference type="GO" id="GO:0016787">
    <property type="term" value="F:hydrolase activity"/>
    <property type="evidence" value="ECO:0007669"/>
    <property type="project" value="UniProtKB-KW"/>
</dbReference>
<dbReference type="Proteomes" id="UP000076871">
    <property type="component" value="Unassembled WGS sequence"/>
</dbReference>
<sequence length="415" mass="44813">MSLILPWLLATLAGGAAWKWQESQQRTISLNGLTPPPQSVIIDPLSYAVLGTQGPFRDADSWTTFFNPTSTAPPFFQILHPDFLSVLGPAPSLRAIASNRDFAFAHEAPIWVPASDEVFFASNAGGPLGFSDWNTNNQVAKISMRDVERAVARAGSNVSAVNVSVQKLYLPDTIQMTNGGTGPFRGSLLLINSGRATMPPNLVLVNAYPPHNATVLLDNYFGRQFNSLNDVRVHPKGKAIFFTDVTYGWLNHFRPPPLLPNQVYRFDPDTGHVRVVADGFMRCNGLAFSKDGKTVYIADSGAAAGFLGRNTTQPSTIYAFDVEPKSQVFLNRRVFAYVDAGVPDGLQVDTAGNVYSGCADGVHVWNKEGTLIGKFFLGAESANLVFAGKGKLVMLAETVVYLAQIAADGVNLAVD</sequence>
<dbReference type="InParanoid" id="A0A165EBZ3"/>
<dbReference type="Pfam" id="PF08450">
    <property type="entry name" value="SGL"/>
    <property type="match status" value="1"/>
</dbReference>
<evidence type="ECO:0000313" key="3">
    <source>
        <dbReference type="EMBL" id="KZT06693.1"/>
    </source>
</evidence>
<keyword evidence="1" id="KW-0732">Signal</keyword>
<dbReference type="OrthoDB" id="423498at2759"/>
<dbReference type="STRING" id="1314785.A0A165EBZ3"/>
<protein>
    <submittedName>
        <fullName evidence="3">D-lactonohydrolase-like protein</fullName>
    </submittedName>
</protein>
<proteinExistence type="predicted"/>
<feature type="chain" id="PRO_5007857101" evidence="1">
    <location>
        <begin position="18"/>
        <end position="415"/>
    </location>
</feature>
<dbReference type="GeneID" id="63827752"/>
<dbReference type="InterPro" id="IPR013658">
    <property type="entry name" value="SGL"/>
</dbReference>
<keyword evidence="3" id="KW-0378">Hydrolase</keyword>
<keyword evidence="4" id="KW-1185">Reference proteome</keyword>
<dbReference type="Gene3D" id="2.120.10.30">
    <property type="entry name" value="TolB, C-terminal domain"/>
    <property type="match status" value="1"/>
</dbReference>